<keyword evidence="1" id="KW-0614">Plasmid</keyword>
<name>A0ABY9JYJ3_9BACI</name>
<accession>A0ABY9JYJ3</accession>
<protein>
    <submittedName>
        <fullName evidence="1">DUF3997 domain-containing protein</fullName>
    </submittedName>
</protein>
<dbReference type="PROSITE" id="PS51257">
    <property type="entry name" value="PROKAR_LIPOPROTEIN"/>
    <property type="match status" value="1"/>
</dbReference>
<reference evidence="1 2" key="1">
    <citation type="submission" date="2023-06" db="EMBL/GenBank/DDBJ databases">
        <title>Five Gram-positive bacteria isolated from mangrove sediments in Shenzhen, Guangdong, China.</title>
        <authorList>
            <person name="Yu S."/>
            <person name="Zheng W."/>
            <person name="Huang Y."/>
        </authorList>
    </citation>
    <scope>NUCLEOTIDE SEQUENCE [LARGE SCALE GENOMIC DNA]</scope>
    <source>
        <strain evidence="1 2">SaN35-3</strain>
        <plasmid evidence="1 2">unnamed1</plasmid>
    </source>
</reference>
<dbReference type="Pfam" id="PF13162">
    <property type="entry name" value="DUF3997"/>
    <property type="match status" value="1"/>
</dbReference>
<evidence type="ECO:0000313" key="1">
    <source>
        <dbReference type="EMBL" id="WLR44452.1"/>
    </source>
</evidence>
<sequence length="133" mass="15055">MKNHLLTITILILLTSCAGVGDYEISLGGNFELVRANNKHVMVTYNSDLSPIIIPAKVVEINYNNDYIIAKQLGMKADEEDPDFEILDETDVNYWIVEKNAITAIGPLNEEDYKLKLEKLNIDLELKPAKSFR</sequence>
<evidence type="ECO:0000313" key="2">
    <source>
        <dbReference type="Proteomes" id="UP001197974"/>
    </source>
</evidence>
<organism evidence="1 2">
    <name type="scientific">Bacillus carboniphilus</name>
    <dbReference type="NCBI Taxonomy" id="86663"/>
    <lineage>
        <taxon>Bacteria</taxon>
        <taxon>Bacillati</taxon>
        <taxon>Bacillota</taxon>
        <taxon>Bacilli</taxon>
        <taxon>Bacillales</taxon>
        <taxon>Bacillaceae</taxon>
        <taxon>Bacillus</taxon>
    </lineage>
</organism>
<geneLocation type="plasmid" evidence="1 2">
    <name>unnamed1</name>
</geneLocation>
<proteinExistence type="predicted"/>
<gene>
    <name evidence="1" type="ORF">LC087_18895</name>
</gene>
<dbReference type="EMBL" id="CP129014">
    <property type="protein sequence ID" value="WLR44452.1"/>
    <property type="molecule type" value="Genomic_DNA"/>
</dbReference>
<dbReference type="InterPro" id="IPR025059">
    <property type="entry name" value="DUF3997"/>
</dbReference>
<keyword evidence="2" id="KW-1185">Reference proteome</keyword>
<dbReference type="RefSeq" id="WP_226540758.1">
    <property type="nucleotide sequence ID" value="NZ_CP129014.1"/>
</dbReference>
<dbReference type="Proteomes" id="UP001197974">
    <property type="component" value="Plasmid unnamed1"/>
</dbReference>